<dbReference type="InterPro" id="IPR058352">
    <property type="entry name" value="DUF8039"/>
</dbReference>
<protein>
    <recommendedName>
        <fullName evidence="4">Ubiquitin-like protease family profile domain-containing protein</fullName>
    </recommendedName>
</protein>
<keyword evidence="6" id="KW-1185">Reference proteome</keyword>
<name>A0AAV0EQI1_9ASTE</name>
<dbReference type="GO" id="GO:0006508">
    <property type="term" value="P:proteolysis"/>
    <property type="evidence" value="ECO:0007669"/>
    <property type="project" value="UniProtKB-KW"/>
</dbReference>
<dbReference type="GO" id="GO:0008234">
    <property type="term" value="F:cysteine-type peptidase activity"/>
    <property type="evidence" value="ECO:0007669"/>
    <property type="project" value="InterPro"/>
</dbReference>
<keyword evidence="2" id="KW-0645">Protease</keyword>
<proteinExistence type="inferred from homology"/>
<accession>A0AAV0EQI1</accession>
<evidence type="ECO:0000259" key="4">
    <source>
        <dbReference type="PROSITE" id="PS50600"/>
    </source>
</evidence>
<dbReference type="PANTHER" id="PTHR33018:SF34">
    <property type="entry name" value="OS02G0472350 PROTEIN"/>
    <property type="match status" value="1"/>
</dbReference>
<dbReference type="PROSITE" id="PS50600">
    <property type="entry name" value="ULP_PROTEASE"/>
    <property type="match status" value="1"/>
</dbReference>
<gene>
    <name evidence="5" type="ORF">CEPIT_LOCUS26795</name>
</gene>
<comment type="caution">
    <text evidence="5">The sequence shown here is derived from an EMBL/GenBank/DDBJ whole genome shotgun (WGS) entry which is preliminary data.</text>
</comment>
<evidence type="ECO:0000313" key="6">
    <source>
        <dbReference type="Proteomes" id="UP001152523"/>
    </source>
</evidence>
<dbReference type="InterPro" id="IPR038765">
    <property type="entry name" value="Papain-like_cys_pep_sf"/>
</dbReference>
<dbReference type="Gene3D" id="3.40.395.10">
    <property type="entry name" value="Adenoviral Proteinase, Chain A"/>
    <property type="match status" value="1"/>
</dbReference>
<organism evidence="5 6">
    <name type="scientific">Cuscuta epithymum</name>
    <dbReference type="NCBI Taxonomy" id="186058"/>
    <lineage>
        <taxon>Eukaryota</taxon>
        <taxon>Viridiplantae</taxon>
        <taxon>Streptophyta</taxon>
        <taxon>Embryophyta</taxon>
        <taxon>Tracheophyta</taxon>
        <taxon>Spermatophyta</taxon>
        <taxon>Magnoliopsida</taxon>
        <taxon>eudicotyledons</taxon>
        <taxon>Gunneridae</taxon>
        <taxon>Pentapetalae</taxon>
        <taxon>asterids</taxon>
        <taxon>lamiids</taxon>
        <taxon>Solanales</taxon>
        <taxon>Convolvulaceae</taxon>
        <taxon>Cuscuteae</taxon>
        <taxon>Cuscuta</taxon>
        <taxon>Cuscuta subgen. Cuscuta</taxon>
    </lineage>
</organism>
<evidence type="ECO:0000256" key="1">
    <source>
        <dbReference type="ARBA" id="ARBA00005234"/>
    </source>
</evidence>
<dbReference type="InterPro" id="IPR003653">
    <property type="entry name" value="Peptidase_C48_C"/>
</dbReference>
<comment type="similarity">
    <text evidence="1">Belongs to the peptidase C48 family.</text>
</comment>
<evidence type="ECO:0000256" key="2">
    <source>
        <dbReference type="ARBA" id="ARBA00022670"/>
    </source>
</evidence>
<dbReference type="Pfam" id="PF02902">
    <property type="entry name" value="Peptidase_C48"/>
    <property type="match status" value="1"/>
</dbReference>
<evidence type="ECO:0000256" key="3">
    <source>
        <dbReference type="ARBA" id="ARBA00022801"/>
    </source>
</evidence>
<dbReference type="Proteomes" id="UP001152523">
    <property type="component" value="Unassembled WGS sequence"/>
</dbReference>
<dbReference type="PANTHER" id="PTHR33018">
    <property type="entry name" value="OS10G0338966 PROTEIN-RELATED"/>
    <property type="match status" value="1"/>
</dbReference>
<dbReference type="AlphaFoldDB" id="A0AAV0EQI1"/>
<dbReference type="EMBL" id="CAMAPF010000937">
    <property type="protein sequence ID" value="CAH9125479.1"/>
    <property type="molecule type" value="Genomic_DNA"/>
</dbReference>
<feature type="domain" description="Ubiquitin-like protease family profile" evidence="4">
    <location>
        <begin position="109"/>
        <end position="313"/>
    </location>
</feature>
<reference evidence="5" key="1">
    <citation type="submission" date="2022-07" db="EMBL/GenBank/DDBJ databases">
        <authorList>
            <person name="Macas J."/>
            <person name="Novak P."/>
            <person name="Neumann P."/>
        </authorList>
    </citation>
    <scope>NUCLEOTIDE SEQUENCE</scope>
</reference>
<keyword evidence="3" id="KW-0378">Hydrolase</keyword>
<dbReference type="Pfam" id="PF26133">
    <property type="entry name" value="DUF8039"/>
    <property type="match status" value="1"/>
</dbReference>
<evidence type="ECO:0000313" key="5">
    <source>
        <dbReference type="EMBL" id="CAH9125479.1"/>
    </source>
</evidence>
<sequence length="349" mass="39787">MAYNSAPGAMIHNIPMSANTIKVNITMVYTGSEQCPLFFPNPNADMFVAADAVGSFVEWPSHFVLFEGEEKQKKSNMQDAVKEKPFVAREIPRSMVPPSTYPLISETVLESLSEDLQELHEMLEWFEPVLCKFSVPLPVELFHYQEEKEFGITIHREDLIEFLKGDSLDISIVQTFLFCIKHKLDELGCDDVALLCPSMCSHKAYQIDKKGTMTYFKHALNVNFEKRMIFLPYNEGFHWILIVICPTVDKGFIFNSILSGSSFAIQKDLGIAYRVASTHCGRGKSIKWHDIKCARQLGSTECGYHVMRYMWEAIFYQGSIDIGKDWSPRSEAYTLKSLTIFVIYGQGSF</sequence>
<dbReference type="SUPFAM" id="SSF54001">
    <property type="entry name" value="Cysteine proteinases"/>
    <property type="match status" value="1"/>
</dbReference>